<dbReference type="Proteomes" id="UP000318538">
    <property type="component" value="Chromosome"/>
</dbReference>
<feature type="transmembrane region" description="Helical" evidence="2">
    <location>
        <begin position="38"/>
        <end position="63"/>
    </location>
</feature>
<feature type="region of interest" description="Disordered" evidence="1">
    <location>
        <begin position="172"/>
        <end position="194"/>
    </location>
</feature>
<evidence type="ECO:0000313" key="4">
    <source>
        <dbReference type="EMBL" id="QDT02349.1"/>
    </source>
</evidence>
<feature type="domain" description="DUF1559" evidence="3">
    <location>
        <begin position="64"/>
        <end position="325"/>
    </location>
</feature>
<dbReference type="InterPro" id="IPR012902">
    <property type="entry name" value="N_methyl_site"/>
</dbReference>
<keyword evidence="2" id="KW-0472">Membrane</keyword>
<dbReference type="InterPro" id="IPR027558">
    <property type="entry name" value="Pre_pil_HX9DG_C"/>
</dbReference>
<dbReference type="InterPro" id="IPR045584">
    <property type="entry name" value="Pilin-like"/>
</dbReference>
<dbReference type="Gene3D" id="3.30.700.10">
    <property type="entry name" value="Glycoprotein, Type 4 Pilin"/>
    <property type="match status" value="1"/>
</dbReference>
<dbReference type="PANTHER" id="PTHR30093:SF2">
    <property type="entry name" value="TYPE II SECRETION SYSTEM PROTEIN H"/>
    <property type="match status" value="1"/>
</dbReference>
<dbReference type="NCBIfam" id="TIGR02532">
    <property type="entry name" value="IV_pilin_GFxxxE"/>
    <property type="match status" value="1"/>
</dbReference>
<evidence type="ECO:0000256" key="1">
    <source>
        <dbReference type="SAM" id="MobiDB-lite"/>
    </source>
</evidence>
<proteinExistence type="predicted"/>
<reference evidence="4 5" key="1">
    <citation type="submission" date="2019-02" db="EMBL/GenBank/DDBJ databases">
        <title>Deep-cultivation of Planctomycetes and their phenomic and genomic characterization uncovers novel biology.</title>
        <authorList>
            <person name="Wiegand S."/>
            <person name="Jogler M."/>
            <person name="Boedeker C."/>
            <person name="Pinto D."/>
            <person name="Vollmers J."/>
            <person name="Rivas-Marin E."/>
            <person name="Kohn T."/>
            <person name="Peeters S.H."/>
            <person name="Heuer A."/>
            <person name="Rast P."/>
            <person name="Oberbeckmann S."/>
            <person name="Bunk B."/>
            <person name="Jeske O."/>
            <person name="Meyerdierks A."/>
            <person name="Storesund J.E."/>
            <person name="Kallscheuer N."/>
            <person name="Luecker S."/>
            <person name="Lage O.M."/>
            <person name="Pohl T."/>
            <person name="Merkel B.J."/>
            <person name="Hornburger P."/>
            <person name="Mueller R.-W."/>
            <person name="Bruemmer F."/>
            <person name="Labrenz M."/>
            <person name="Spormann A.M."/>
            <person name="Op den Camp H."/>
            <person name="Overmann J."/>
            <person name="Amann R."/>
            <person name="Jetten M.S.M."/>
            <person name="Mascher T."/>
            <person name="Medema M.H."/>
            <person name="Devos D.P."/>
            <person name="Kaster A.-K."/>
            <person name="Ovreas L."/>
            <person name="Rohde M."/>
            <person name="Galperin M.Y."/>
            <person name="Jogler C."/>
        </authorList>
    </citation>
    <scope>NUCLEOTIDE SEQUENCE [LARGE SCALE GENOMIC DNA]</scope>
    <source>
        <strain evidence="4 5">K22_7</strain>
    </source>
</reference>
<dbReference type="SUPFAM" id="SSF54523">
    <property type="entry name" value="Pili subunits"/>
    <property type="match status" value="1"/>
</dbReference>
<evidence type="ECO:0000313" key="5">
    <source>
        <dbReference type="Proteomes" id="UP000318538"/>
    </source>
</evidence>
<dbReference type="Pfam" id="PF07596">
    <property type="entry name" value="SBP_bac_10"/>
    <property type="match status" value="1"/>
</dbReference>
<dbReference type="KEGG" id="rlc:K227x_07250"/>
<evidence type="ECO:0000256" key="2">
    <source>
        <dbReference type="SAM" id="Phobius"/>
    </source>
</evidence>
<name>A0A517N5C3_9BACT</name>
<keyword evidence="5" id="KW-1185">Reference proteome</keyword>
<sequence length="342" mass="37262">MSDKAEMSQACGCPKEQTMLGGFRFSAPRRRSPSTDRWAFTLVELLVVIAIIGVLIGLLLPAVQAAREASRRMSCGNNLKQIALATHSYHDKFRKMPYGWDQRGTAWSAHLLPQIEQGSLYDTLVFQESGPGNWAYDDGNNEKAAGTYIATYRCPSMAIPIHFDNNGIPDRVPASYRGSAGTESSSDDTSTALPGTKALEDIDQDGIFYACSQTRFRDILDGTSHTIMIGESYTDPRFVKDGQAMDYWNIGSPSADPCRCDGGTGGTEFSELVGTTIAPINARRTQPTLHGRLMELSFGSYHVGGAYFALCDGSIQFISESIDQEVYTGLGSRNGLELPGDF</sequence>
<gene>
    <name evidence="4" type="ORF">K227x_07250</name>
</gene>
<evidence type="ECO:0000259" key="3">
    <source>
        <dbReference type="Pfam" id="PF07596"/>
    </source>
</evidence>
<protein>
    <recommendedName>
        <fullName evidence="3">DUF1559 domain-containing protein</fullName>
    </recommendedName>
</protein>
<dbReference type="AlphaFoldDB" id="A0A517N5C3"/>
<dbReference type="PANTHER" id="PTHR30093">
    <property type="entry name" value="GENERAL SECRETION PATHWAY PROTEIN G"/>
    <property type="match status" value="1"/>
</dbReference>
<dbReference type="EMBL" id="CP036525">
    <property type="protein sequence ID" value="QDT02349.1"/>
    <property type="molecule type" value="Genomic_DNA"/>
</dbReference>
<keyword evidence="2" id="KW-0812">Transmembrane</keyword>
<dbReference type="InterPro" id="IPR011453">
    <property type="entry name" value="DUF1559"/>
</dbReference>
<organism evidence="4 5">
    <name type="scientific">Rubripirellula lacrimiformis</name>
    <dbReference type="NCBI Taxonomy" id="1930273"/>
    <lineage>
        <taxon>Bacteria</taxon>
        <taxon>Pseudomonadati</taxon>
        <taxon>Planctomycetota</taxon>
        <taxon>Planctomycetia</taxon>
        <taxon>Pirellulales</taxon>
        <taxon>Pirellulaceae</taxon>
        <taxon>Rubripirellula</taxon>
    </lineage>
</organism>
<keyword evidence="2" id="KW-1133">Transmembrane helix</keyword>
<accession>A0A517N5C3</accession>
<feature type="compositionally biased region" description="Polar residues" evidence="1">
    <location>
        <begin position="181"/>
        <end position="193"/>
    </location>
</feature>
<dbReference type="NCBIfam" id="TIGR04294">
    <property type="entry name" value="pre_pil_HX9DG"/>
    <property type="match status" value="1"/>
</dbReference>